<feature type="chain" id="PRO_5024368589" description="Ig-like domain-containing protein" evidence="9">
    <location>
        <begin position="23"/>
        <end position="332"/>
    </location>
</feature>
<feature type="domain" description="Ig-like" evidence="10">
    <location>
        <begin position="38"/>
        <end position="150"/>
    </location>
</feature>
<dbReference type="Pfam" id="PF07686">
    <property type="entry name" value="V-set"/>
    <property type="match status" value="1"/>
</dbReference>
<evidence type="ECO:0000256" key="4">
    <source>
        <dbReference type="ARBA" id="ARBA00022989"/>
    </source>
</evidence>
<feature type="transmembrane region" description="Helical" evidence="8">
    <location>
        <begin position="250"/>
        <end position="273"/>
    </location>
</feature>
<dbReference type="PROSITE" id="PS50835">
    <property type="entry name" value="IG_LIKE"/>
    <property type="match status" value="1"/>
</dbReference>
<accession>A0A5N5PCI9</accession>
<protein>
    <recommendedName>
        <fullName evidence="10">Ig-like domain-containing protein</fullName>
    </recommendedName>
</protein>
<gene>
    <name evidence="11" type="ORF">PHYPO_G00208790</name>
</gene>
<evidence type="ECO:0000256" key="1">
    <source>
        <dbReference type="ARBA" id="ARBA00004167"/>
    </source>
</evidence>
<evidence type="ECO:0000256" key="9">
    <source>
        <dbReference type="SAM" id="SignalP"/>
    </source>
</evidence>
<keyword evidence="6" id="KW-1015">Disulfide bond</keyword>
<dbReference type="AlphaFoldDB" id="A0A5N5PCI9"/>
<dbReference type="OrthoDB" id="8915654at2759"/>
<comment type="similarity">
    <text evidence="2">Belongs to the CD200R family.</text>
</comment>
<evidence type="ECO:0000256" key="6">
    <source>
        <dbReference type="ARBA" id="ARBA00023157"/>
    </source>
</evidence>
<feature type="signal peptide" evidence="9">
    <location>
        <begin position="1"/>
        <end position="22"/>
    </location>
</feature>
<name>A0A5N5PCI9_PANHP</name>
<sequence length="332" mass="37207">MERKLVLRVVLLFAVCLTRSLASGTDGKTSLHSNKTLPRSTSTNERLTVYRNEYAELGTTVTLNCTNTKIAWRDMFFVIWKIHLQDKECMIAVAKNDSDYDTCQDGKKLNRTSEGTYHLIIPNFSVQDEGNYTCDISYQSGGSVENIKVSAFARPDLSGWLESEHGHTVAVCEAKGKSAASIHWETPWNSSSPIIQASKTQDKLFTVISRLHLPRHASHTNLTCSATANDSKHTKTRFSSFTFRDTHVKWPTILVGVCATCSIVALLTGFYIMRKNVIALSVFRKICCKPDISASNEEKPQQPYDPEELQPYASYVQRVNSIYNSSAELFNA</sequence>
<evidence type="ECO:0000256" key="5">
    <source>
        <dbReference type="ARBA" id="ARBA00023136"/>
    </source>
</evidence>
<keyword evidence="3 8" id="KW-0812">Transmembrane</keyword>
<dbReference type="PANTHER" id="PTHR21462:SF2">
    <property type="entry name" value="CELL SURFACE GLYCOPROTEIN CD200 RECEPTOR 2"/>
    <property type="match status" value="1"/>
</dbReference>
<evidence type="ECO:0000256" key="8">
    <source>
        <dbReference type="SAM" id="Phobius"/>
    </source>
</evidence>
<dbReference type="PANTHER" id="PTHR21462">
    <property type="entry name" value="CELL SURFACE GLYCOPROTEIN OX2 RECEPTOR PRECURSOR"/>
    <property type="match status" value="1"/>
</dbReference>
<evidence type="ECO:0000313" key="12">
    <source>
        <dbReference type="Proteomes" id="UP000327468"/>
    </source>
</evidence>
<keyword evidence="7" id="KW-0325">Glycoprotein</keyword>
<keyword evidence="5 8" id="KW-0472">Membrane</keyword>
<dbReference type="InterPro" id="IPR040012">
    <property type="entry name" value="CD200R"/>
</dbReference>
<evidence type="ECO:0000256" key="2">
    <source>
        <dbReference type="ARBA" id="ARBA00008215"/>
    </source>
</evidence>
<dbReference type="InterPro" id="IPR003599">
    <property type="entry name" value="Ig_sub"/>
</dbReference>
<dbReference type="InterPro" id="IPR007110">
    <property type="entry name" value="Ig-like_dom"/>
</dbReference>
<comment type="subcellular location">
    <subcellularLocation>
        <location evidence="1">Membrane</location>
        <topology evidence="1">Single-pass membrane protein</topology>
    </subcellularLocation>
</comment>
<dbReference type="GO" id="GO:0038023">
    <property type="term" value="F:signaling receptor activity"/>
    <property type="evidence" value="ECO:0007669"/>
    <property type="project" value="InterPro"/>
</dbReference>
<evidence type="ECO:0000259" key="10">
    <source>
        <dbReference type="PROSITE" id="PS50835"/>
    </source>
</evidence>
<dbReference type="GO" id="GO:0009986">
    <property type="term" value="C:cell surface"/>
    <property type="evidence" value="ECO:0007669"/>
    <property type="project" value="UniProtKB-ARBA"/>
</dbReference>
<dbReference type="Proteomes" id="UP000327468">
    <property type="component" value="Chromosome 5"/>
</dbReference>
<dbReference type="GO" id="GO:0150077">
    <property type="term" value="P:regulation of neuroinflammatory response"/>
    <property type="evidence" value="ECO:0007669"/>
    <property type="project" value="InterPro"/>
</dbReference>
<dbReference type="SUPFAM" id="SSF48726">
    <property type="entry name" value="Immunoglobulin"/>
    <property type="match status" value="1"/>
</dbReference>
<dbReference type="GO" id="GO:0016020">
    <property type="term" value="C:membrane"/>
    <property type="evidence" value="ECO:0007669"/>
    <property type="project" value="UniProtKB-SubCell"/>
</dbReference>
<proteinExistence type="inferred from homology"/>
<keyword evidence="4 8" id="KW-1133">Transmembrane helix</keyword>
<evidence type="ECO:0000256" key="7">
    <source>
        <dbReference type="ARBA" id="ARBA00023180"/>
    </source>
</evidence>
<dbReference type="InterPro" id="IPR013783">
    <property type="entry name" value="Ig-like_fold"/>
</dbReference>
<dbReference type="InterPro" id="IPR013106">
    <property type="entry name" value="Ig_V-set"/>
</dbReference>
<evidence type="ECO:0000313" key="11">
    <source>
        <dbReference type="EMBL" id="KAB5577344.1"/>
    </source>
</evidence>
<organism evidence="11 12">
    <name type="scientific">Pangasianodon hypophthalmus</name>
    <name type="common">Striped catfish</name>
    <name type="synonym">Helicophagus hypophthalmus</name>
    <dbReference type="NCBI Taxonomy" id="310915"/>
    <lineage>
        <taxon>Eukaryota</taxon>
        <taxon>Metazoa</taxon>
        <taxon>Chordata</taxon>
        <taxon>Craniata</taxon>
        <taxon>Vertebrata</taxon>
        <taxon>Euteleostomi</taxon>
        <taxon>Actinopterygii</taxon>
        <taxon>Neopterygii</taxon>
        <taxon>Teleostei</taxon>
        <taxon>Ostariophysi</taxon>
        <taxon>Siluriformes</taxon>
        <taxon>Pangasiidae</taxon>
        <taxon>Pangasianodon</taxon>
    </lineage>
</organism>
<dbReference type="SMART" id="SM00409">
    <property type="entry name" value="IG"/>
    <property type="match status" value="1"/>
</dbReference>
<comment type="caution">
    <text evidence="11">The sequence shown here is derived from an EMBL/GenBank/DDBJ whole genome shotgun (WGS) entry which is preliminary data.</text>
</comment>
<evidence type="ECO:0000256" key="3">
    <source>
        <dbReference type="ARBA" id="ARBA00022692"/>
    </source>
</evidence>
<dbReference type="Gene3D" id="2.60.40.10">
    <property type="entry name" value="Immunoglobulins"/>
    <property type="match status" value="2"/>
</dbReference>
<dbReference type="EMBL" id="VFJC01000006">
    <property type="protein sequence ID" value="KAB5577344.1"/>
    <property type="molecule type" value="Genomic_DNA"/>
</dbReference>
<reference evidence="11 12" key="1">
    <citation type="submission" date="2019-06" db="EMBL/GenBank/DDBJ databases">
        <title>A chromosome-scale genome assembly of the striped catfish, Pangasianodon hypophthalmus.</title>
        <authorList>
            <person name="Wen M."/>
            <person name="Zahm M."/>
            <person name="Roques C."/>
            <person name="Cabau C."/>
            <person name="Klopp C."/>
            <person name="Donnadieu C."/>
            <person name="Jouanno E."/>
            <person name="Avarre J.-C."/>
            <person name="Campet M."/>
            <person name="Ha T.T.T."/>
            <person name="Dugue R."/>
            <person name="Lampietro C."/>
            <person name="Louis A."/>
            <person name="Herpin A."/>
            <person name="Echchiki A."/>
            <person name="Berthelot C."/>
            <person name="Parey E."/>
            <person name="Roest-Crollius H."/>
            <person name="Braasch I."/>
            <person name="Postlethwait J."/>
            <person name="Bobe J."/>
            <person name="Montfort J."/>
            <person name="Bouchez O."/>
            <person name="Begum T."/>
            <person name="Schartl M."/>
            <person name="Guiguen Y."/>
        </authorList>
    </citation>
    <scope>NUCLEOTIDE SEQUENCE [LARGE SCALE GENOMIC DNA]</scope>
    <source>
        <strain evidence="11 12">Indonesia</strain>
        <tissue evidence="11">Blood</tissue>
    </source>
</reference>
<keyword evidence="12" id="KW-1185">Reference proteome</keyword>
<dbReference type="InterPro" id="IPR036179">
    <property type="entry name" value="Ig-like_dom_sf"/>
</dbReference>
<keyword evidence="9" id="KW-0732">Signal</keyword>